<feature type="compositionally biased region" description="Pro residues" evidence="1">
    <location>
        <begin position="66"/>
        <end position="107"/>
    </location>
</feature>
<dbReference type="Pfam" id="PF07396">
    <property type="entry name" value="Porin_O_P"/>
    <property type="match status" value="1"/>
</dbReference>
<feature type="compositionally biased region" description="Low complexity" evidence="1">
    <location>
        <begin position="108"/>
        <end position="160"/>
    </location>
</feature>
<dbReference type="EMBL" id="AM746676">
    <property type="protein sequence ID" value="CAN99306.1"/>
    <property type="molecule type" value="Genomic_DNA"/>
</dbReference>
<name>A9GD40_SORC5</name>
<evidence type="ECO:0000256" key="1">
    <source>
        <dbReference type="SAM" id="MobiDB-lite"/>
    </source>
</evidence>
<evidence type="ECO:0000313" key="3">
    <source>
        <dbReference type="Proteomes" id="UP000002139"/>
    </source>
</evidence>
<dbReference type="KEGG" id="scl:sce9133"/>
<keyword evidence="3" id="KW-1185">Reference proteome</keyword>
<proteinExistence type="predicted"/>
<dbReference type="STRING" id="448385.sce9133"/>
<dbReference type="eggNOG" id="COG3746">
    <property type="taxonomic scope" value="Bacteria"/>
</dbReference>
<accession>A9GD40</accession>
<dbReference type="InterPro" id="IPR010870">
    <property type="entry name" value="Porin_O/P"/>
</dbReference>
<sequence>MTPCAWTRRGADPRCTRPRRRGGSTALDGAVLALVLPAAVALWCPLAGAQPAQRLPAQPPTADALPVPPPVAPTIPVAPPPGAAPPGGAPATPPSGAAPPSGAPATPPAGATSGTPAATPDAPPATIAPSAVAAPGAPAAGTSPAGAAPSSGAPPAAAAGVPPPAAPAAGGPPFQLAIGRLVLSPLVLVQAQAVPYVGEDAFLQAGDVAEGQGFRLRRARVGFAGRLAGYVPFAVSGELAGGADGSARLSEAWIGYAHFPFANLYLGAHDVPFSRSAMTGAGEGALIERPLAVRAMAPSRQVGLHVEGHFRGRAFSYFAGMFNGFQRSDQFFAGYVENAASFGNRFDHIAYVARLATEPLGPLPRSVQDLAVSRLRVGAGASYFFSDGGTRDIHGIGADVLVQAAGAHALAELLWNQSDPESTPTQPLGQLAPVTSIGMVGEVGYFVRRIKLGVSARFEWLDPNLDLSDETDSWALTAGASYHFIDNTLKAQADFTHRQERHGVALDNDAVALQLQLNL</sequence>
<dbReference type="Proteomes" id="UP000002139">
    <property type="component" value="Chromosome"/>
</dbReference>
<feature type="region of interest" description="Disordered" evidence="1">
    <location>
        <begin position="52"/>
        <end position="166"/>
    </location>
</feature>
<organism evidence="2 3">
    <name type="scientific">Sorangium cellulosum (strain So ce56)</name>
    <name type="common">Polyangium cellulosum (strain So ce56)</name>
    <dbReference type="NCBI Taxonomy" id="448385"/>
    <lineage>
        <taxon>Bacteria</taxon>
        <taxon>Pseudomonadati</taxon>
        <taxon>Myxococcota</taxon>
        <taxon>Polyangia</taxon>
        <taxon>Polyangiales</taxon>
        <taxon>Polyangiaceae</taxon>
        <taxon>Sorangium</taxon>
    </lineage>
</organism>
<dbReference type="AlphaFoldDB" id="A9GD40"/>
<gene>
    <name evidence="2" type="ordered locus">sce9133</name>
</gene>
<feature type="region of interest" description="Disordered" evidence="1">
    <location>
        <begin position="1"/>
        <end position="24"/>
    </location>
</feature>
<feature type="compositionally biased region" description="Low complexity" evidence="1">
    <location>
        <begin position="52"/>
        <end position="65"/>
    </location>
</feature>
<dbReference type="InterPro" id="IPR023614">
    <property type="entry name" value="Porin_dom_sf"/>
</dbReference>
<protein>
    <submittedName>
        <fullName evidence="2">Secreted protein</fullName>
    </submittedName>
</protein>
<dbReference type="SUPFAM" id="SSF56935">
    <property type="entry name" value="Porins"/>
    <property type="match status" value="1"/>
</dbReference>
<evidence type="ECO:0000313" key="2">
    <source>
        <dbReference type="EMBL" id="CAN99306.1"/>
    </source>
</evidence>
<dbReference type="Gene3D" id="2.40.160.10">
    <property type="entry name" value="Porin"/>
    <property type="match status" value="1"/>
</dbReference>
<dbReference type="HOGENOM" id="CLU_039932_0_0_7"/>
<reference evidence="2 3" key="1">
    <citation type="journal article" date="2007" name="Nat. Biotechnol.">
        <title>Complete genome sequence of the myxobacterium Sorangium cellulosum.</title>
        <authorList>
            <person name="Schneiker S."/>
            <person name="Perlova O."/>
            <person name="Kaiser O."/>
            <person name="Gerth K."/>
            <person name="Alici A."/>
            <person name="Altmeyer M.O."/>
            <person name="Bartels D."/>
            <person name="Bekel T."/>
            <person name="Beyer S."/>
            <person name="Bode E."/>
            <person name="Bode H.B."/>
            <person name="Bolten C.J."/>
            <person name="Choudhuri J.V."/>
            <person name="Doss S."/>
            <person name="Elnakady Y.A."/>
            <person name="Frank B."/>
            <person name="Gaigalat L."/>
            <person name="Goesmann A."/>
            <person name="Groeger C."/>
            <person name="Gross F."/>
            <person name="Jelsbak L."/>
            <person name="Jelsbak L."/>
            <person name="Kalinowski J."/>
            <person name="Kegler C."/>
            <person name="Knauber T."/>
            <person name="Konietzny S."/>
            <person name="Kopp M."/>
            <person name="Krause L."/>
            <person name="Krug D."/>
            <person name="Linke B."/>
            <person name="Mahmud T."/>
            <person name="Martinez-Arias R."/>
            <person name="McHardy A.C."/>
            <person name="Merai M."/>
            <person name="Meyer F."/>
            <person name="Mormann S."/>
            <person name="Munoz-Dorado J."/>
            <person name="Perez J."/>
            <person name="Pradella S."/>
            <person name="Rachid S."/>
            <person name="Raddatz G."/>
            <person name="Rosenau F."/>
            <person name="Rueckert C."/>
            <person name="Sasse F."/>
            <person name="Scharfe M."/>
            <person name="Schuster S.C."/>
            <person name="Suen G."/>
            <person name="Treuner-Lange A."/>
            <person name="Velicer G.J."/>
            <person name="Vorholter F.-J."/>
            <person name="Weissman K.J."/>
            <person name="Welch R.D."/>
            <person name="Wenzel S.C."/>
            <person name="Whitworth D.E."/>
            <person name="Wilhelm S."/>
            <person name="Wittmann C."/>
            <person name="Bloecker H."/>
            <person name="Puehler A."/>
            <person name="Mueller R."/>
        </authorList>
    </citation>
    <scope>NUCLEOTIDE SEQUENCE [LARGE SCALE GENOMIC DNA]</scope>
    <source>
        <strain evidence="3">So ce56</strain>
    </source>
</reference>